<dbReference type="PANTHER" id="PTHR47506">
    <property type="entry name" value="TRANSCRIPTIONAL REGULATORY PROTEIN"/>
    <property type="match status" value="1"/>
</dbReference>
<organism evidence="6 7">
    <name type="scientific">Enterococcus cecorum</name>
    <dbReference type="NCBI Taxonomy" id="44008"/>
    <lineage>
        <taxon>Bacteria</taxon>
        <taxon>Bacillati</taxon>
        <taxon>Bacillota</taxon>
        <taxon>Bacilli</taxon>
        <taxon>Lactobacillales</taxon>
        <taxon>Enterococcaceae</taxon>
        <taxon>Enterococcus</taxon>
    </lineage>
</organism>
<proteinExistence type="predicted"/>
<evidence type="ECO:0000256" key="1">
    <source>
        <dbReference type="ARBA" id="ARBA00023015"/>
    </source>
</evidence>
<keyword evidence="3" id="KW-0804">Transcription</keyword>
<protein>
    <submittedName>
        <fullName evidence="6">TetR family transcriptional regulator</fullName>
    </submittedName>
</protein>
<gene>
    <name evidence="6" type="ORF">B5E88_12085</name>
</gene>
<accession>A0A1Y4QSX1</accession>
<reference evidence="7" key="1">
    <citation type="submission" date="2017-04" db="EMBL/GenBank/DDBJ databases">
        <title>Function of individual gut microbiota members based on whole genome sequencing of pure cultures obtained from chicken caecum.</title>
        <authorList>
            <person name="Medvecky M."/>
            <person name="Cejkova D."/>
            <person name="Polansky O."/>
            <person name="Karasova D."/>
            <person name="Kubasova T."/>
            <person name="Cizek A."/>
            <person name="Rychlik I."/>
        </authorList>
    </citation>
    <scope>NUCLEOTIDE SEQUENCE [LARGE SCALE GENOMIC DNA]</scope>
    <source>
        <strain evidence="7">An144</strain>
    </source>
</reference>
<keyword evidence="2 4" id="KW-0238">DNA-binding</keyword>
<dbReference type="PANTHER" id="PTHR47506:SF1">
    <property type="entry name" value="HTH-TYPE TRANSCRIPTIONAL REGULATOR YJDC"/>
    <property type="match status" value="1"/>
</dbReference>
<dbReference type="InterPro" id="IPR009057">
    <property type="entry name" value="Homeodomain-like_sf"/>
</dbReference>
<dbReference type="AlphaFoldDB" id="A0A1Y4QSX1"/>
<evidence type="ECO:0000259" key="5">
    <source>
        <dbReference type="PROSITE" id="PS50977"/>
    </source>
</evidence>
<evidence type="ECO:0000256" key="3">
    <source>
        <dbReference type="ARBA" id="ARBA00023163"/>
    </source>
</evidence>
<sequence>MQNGNEKREKILKIALKNFSKYGYEKTKLATIASEAETSTTTIYSFFNTKQGLFEAAIECCLRMIDERLRENAMKAASLTAYIESVITRAKDFSVKEKYVLNFYMLITTNSIPIERKDLIESFEKNKFSYYTKFYTQYKNKDRFQILFLDNILNMYIYSFFNEFYKEKLNLYLSLYNDQKNAEKTFEDNLICYLKEWMNGNENY</sequence>
<dbReference type="Gene3D" id="1.10.357.10">
    <property type="entry name" value="Tetracycline Repressor, domain 2"/>
    <property type="match status" value="1"/>
</dbReference>
<dbReference type="PRINTS" id="PR00455">
    <property type="entry name" value="HTHTETR"/>
</dbReference>
<dbReference type="Pfam" id="PF00440">
    <property type="entry name" value="TetR_N"/>
    <property type="match status" value="1"/>
</dbReference>
<dbReference type="InterPro" id="IPR001647">
    <property type="entry name" value="HTH_TetR"/>
</dbReference>
<feature type="DNA-binding region" description="H-T-H motif" evidence="4">
    <location>
        <begin position="28"/>
        <end position="47"/>
    </location>
</feature>
<evidence type="ECO:0000313" key="7">
    <source>
        <dbReference type="Proteomes" id="UP000196074"/>
    </source>
</evidence>
<feature type="domain" description="HTH tetR-type" evidence="5">
    <location>
        <begin position="5"/>
        <end position="65"/>
    </location>
</feature>
<name>A0A1Y4QSX1_9ENTE</name>
<keyword evidence="1" id="KW-0805">Transcription regulation</keyword>
<dbReference type="EMBL" id="NFLC01000050">
    <property type="protein sequence ID" value="OUQ07592.1"/>
    <property type="molecule type" value="Genomic_DNA"/>
</dbReference>
<dbReference type="Proteomes" id="UP000196074">
    <property type="component" value="Unassembled WGS sequence"/>
</dbReference>
<comment type="caution">
    <text evidence="6">The sequence shown here is derived from an EMBL/GenBank/DDBJ whole genome shotgun (WGS) entry which is preliminary data.</text>
</comment>
<evidence type="ECO:0000256" key="4">
    <source>
        <dbReference type="PROSITE-ProRule" id="PRU00335"/>
    </source>
</evidence>
<dbReference type="RefSeq" id="WP_023895013.1">
    <property type="nucleotide sequence ID" value="NZ_AP035890.1"/>
</dbReference>
<dbReference type="SUPFAM" id="SSF46689">
    <property type="entry name" value="Homeodomain-like"/>
    <property type="match status" value="1"/>
</dbReference>
<dbReference type="GO" id="GO:0003677">
    <property type="term" value="F:DNA binding"/>
    <property type="evidence" value="ECO:0007669"/>
    <property type="project" value="UniProtKB-UniRule"/>
</dbReference>
<dbReference type="PROSITE" id="PS50977">
    <property type="entry name" value="HTH_TETR_2"/>
    <property type="match status" value="1"/>
</dbReference>
<evidence type="ECO:0000256" key="2">
    <source>
        <dbReference type="ARBA" id="ARBA00023125"/>
    </source>
</evidence>
<evidence type="ECO:0000313" key="6">
    <source>
        <dbReference type="EMBL" id="OUQ07592.1"/>
    </source>
</evidence>